<name>A0ABD3Q1Q7_9STRA</name>
<dbReference type="PANTHER" id="PTHR10015:SF206">
    <property type="entry name" value="HSF-TYPE DNA-BINDING DOMAIN-CONTAINING PROTEIN"/>
    <property type="match status" value="1"/>
</dbReference>
<dbReference type="Gene3D" id="1.10.10.10">
    <property type="entry name" value="Winged helix-like DNA-binding domain superfamily/Winged helix DNA-binding domain"/>
    <property type="match status" value="1"/>
</dbReference>
<feature type="region of interest" description="Disordered" evidence="5">
    <location>
        <begin position="164"/>
        <end position="190"/>
    </location>
</feature>
<dbReference type="InterPro" id="IPR036390">
    <property type="entry name" value="WH_DNA-bd_sf"/>
</dbReference>
<evidence type="ECO:0000256" key="4">
    <source>
        <dbReference type="RuleBase" id="RU004020"/>
    </source>
</evidence>
<feature type="compositionally biased region" description="Low complexity" evidence="5">
    <location>
        <begin position="26"/>
        <end position="35"/>
    </location>
</feature>
<comment type="subcellular location">
    <subcellularLocation>
        <location evidence="1">Nucleus</location>
    </subcellularLocation>
</comment>
<protein>
    <recommendedName>
        <fullName evidence="6">HSF-type DNA-binding domain-containing protein</fullName>
    </recommendedName>
</protein>
<keyword evidence="2" id="KW-0238">DNA-binding</keyword>
<dbReference type="SMART" id="SM00415">
    <property type="entry name" value="HSF"/>
    <property type="match status" value="1"/>
</dbReference>
<organism evidence="7 8">
    <name type="scientific">Cyclotella atomus</name>
    <dbReference type="NCBI Taxonomy" id="382360"/>
    <lineage>
        <taxon>Eukaryota</taxon>
        <taxon>Sar</taxon>
        <taxon>Stramenopiles</taxon>
        <taxon>Ochrophyta</taxon>
        <taxon>Bacillariophyta</taxon>
        <taxon>Coscinodiscophyceae</taxon>
        <taxon>Thalassiosirophycidae</taxon>
        <taxon>Stephanodiscales</taxon>
        <taxon>Stephanodiscaceae</taxon>
        <taxon>Cyclotella</taxon>
    </lineage>
</organism>
<reference evidence="7 8" key="1">
    <citation type="submission" date="2024-10" db="EMBL/GenBank/DDBJ databases">
        <title>Updated reference genomes for cyclostephanoid diatoms.</title>
        <authorList>
            <person name="Roberts W.R."/>
            <person name="Alverson A.J."/>
        </authorList>
    </citation>
    <scope>NUCLEOTIDE SEQUENCE [LARGE SCALE GENOMIC DNA]</scope>
    <source>
        <strain evidence="7 8">AJA010-31</strain>
    </source>
</reference>
<evidence type="ECO:0000256" key="3">
    <source>
        <dbReference type="ARBA" id="ARBA00023242"/>
    </source>
</evidence>
<evidence type="ECO:0000313" key="7">
    <source>
        <dbReference type="EMBL" id="KAL3794202.1"/>
    </source>
</evidence>
<feature type="region of interest" description="Disordered" evidence="5">
    <location>
        <begin position="1"/>
        <end position="40"/>
    </location>
</feature>
<accession>A0ABD3Q1Q7</accession>
<dbReference type="InterPro" id="IPR036388">
    <property type="entry name" value="WH-like_DNA-bd_sf"/>
</dbReference>
<dbReference type="SUPFAM" id="SSF46785">
    <property type="entry name" value="Winged helix' DNA-binding domain"/>
    <property type="match status" value="1"/>
</dbReference>
<dbReference type="PANTHER" id="PTHR10015">
    <property type="entry name" value="HEAT SHOCK TRANSCRIPTION FACTOR"/>
    <property type="match status" value="1"/>
</dbReference>
<feature type="region of interest" description="Disordered" evidence="5">
    <location>
        <begin position="233"/>
        <end position="257"/>
    </location>
</feature>
<comment type="similarity">
    <text evidence="4">Belongs to the HSF family.</text>
</comment>
<gene>
    <name evidence="7" type="ORF">ACHAWO_010206</name>
</gene>
<dbReference type="AlphaFoldDB" id="A0ABD3Q1Q7"/>
<dbReference type="Pfam" id="PF00447">
    <property type="entry name" value="HSF_DNA-bind"/>
    <property type="match status" value="1"/>
</dbReference>
<feature type="domain" description="HSF-type DNA-binding" evidence="6">
    <location>
        <begin position="416"/>
        <end position="538"/>
    </location>
</feature>
<comment type="caution">
    <text evidence="7">The sequence shown here is derived from an EMBL/GenBank/DDBJ whole genome shotgun (WGS) entry which is preliminary data.</text>
</comment>
<dbReference type="EMBL" id="JALLPJ020000366">
    <property type="protein sequence ID" value="KAL3794202.1"/>
    <property type="molecule type" value="Genomic_DNA"/>
</dbReference>
<feature type="region of interest" description="Disordered" evidence="5">
    <location>
        <begin position="656"/>
        <end position="678"/>
    </location>
</feature>
<feature type="region of interest" description="Disordered" evidence="5">
    <location>
        <begin position="331"/>
        <end position="388"/>
    </location>
</feature>
<evidence type="ECO:0000256" key="2">
    <source>
        <dbReference type="ARBA" id="ARBA00023125"/>
    </source>
</evidence>
<dbReference type="InterPro" id="IPR000232">
    <property type="entry name" value="HSF_DNA-bd"/>
</dbReference>
<sequence>MRHEHGPVVDGEANNEMKPNGKVTTAAAAAMPAAMQPKSNETFSSAADLVTNTKADDASELEAKEQYVAKADCPSTLRNAEQTNTPVLLSVSLPSESQPGTAMISPPTPLILRDDAVKDSTSYIPFSSGTPASRDDVGLYHLMNAACRKSAAAAPLHDDTSQLLSSDEMGKSMPMSTSNEEPGTKKPTASEISANQSLQVINQGSPAMNESSQTKADSASDPSKLAYQLSYEPTTSTTNPTLQSLSSFIPSNSSHERRGSGFLLMAAEAMERTESREKAIRHAAMQIAAASSETVDNAAAAAAHTMSSPSDYSARLQQVFEMPSLRADQLSTTSTRDYTQQQQQPIAWSMTAPLVEPKKSPPKSIAKPKSYDTDLLPSGRPRPPPQKHVYHDYASVYDPSMDADGNSQSRKKTGGVTQPFPDKLMAMLDQETIDHPEVVSWLPHGRAFLVRKPKVFTTDIMPIYFRQSKLTSFQRQLNLCKFVSYVVLHHSIGMLSLFLIHTMLDGFRRITQGADGGAYYHELFLRYRPNLCARMTRQKVKGTGHKQPTDIATEPNFYTMSTVQPLPSASNSEYNAMPTTPIPSHQMFDDTSQEYNPLMNSPGIGAATLLKRLSSVGTPSNFSLDATTPPPLVAARRVGDFDFDPFQCETSMCTDTESFPNAMGKSEEKDQVERSAEV</sequence>
<feature type="compositionally biased region" description="Polar residues" evidence="5">
    <location>
        <begin position="233"/>
        <end position="253"/>
    </location>
</feature>
<dbReference type="GO" id="GO:0005634">
    <property type="term" value="C:nucleus"/>
    <property type="evidence" value="ECO:0007669"/>
    <property type="project" value="UniProtKB-SubCell"/>
</dbReference>
<keyword evidence="8" id="KW-1185">Reference proteome</keyword>
<feature type="compositionally biased region" description="Basic and acidic residues" evidence="5">
    <location>
        <begin position="665"/>
        <end position="678"/>
    </location>
</feature>
<keyword evidence="3" id="KW-0539">Nucleus</keyword>
<evidence type="ECO:0000256" key="1">
    <source>
        <dbReference type="ARBA" id="ARBA00004123"/>
    </source>
</evidence>
<feature type="compositionally biased region" description="Polar residues" evidence="5">
    <location>
        <begin position="331"/>
        <end position="346"/>
    </location>
</feature>
<evidence type="ECO:0000256" key="5">
    <source>
        <dbReference type="SAM" id="MobiDB-lite"/>
    </source>
</evidence>
<dbReference type="Proteomes" id="UP001530400">
    <property type="component" value="Unassembled WGS sequence"/>
</dbReference>
<proteinExistence type="inferred from homology"/>
<evidence type="ECO:0000259" key="6">
    <source>
        <dbReference type="SMART" id="SM00415"/>
    </source>
</evidence>
<dbReference type="GO" id="GO:0003677">
    <property type="term" value="F:DNA binding"/>
    <property type="evidence" value="ECO:0007669"/>
    <property type="project" value="UniProtKB-KW"/>
</dbReference>
<evidence type="ECO:0000313" key="8">
    <source>
        <dbReference type="Proteomes" id="UP001530400"/>
    </source>
</evidence>